<proteinExistence type="predicted"/>
<gene>
    <name evidence="1" type="ORF">PMAYCL1PPCAC_13603</name>
</gene>
<keyword evidence="2" id="KW-1185">Reference proteome</keyword>
<comment type="caution">
    <text evidence="1">The sequence shown here is derived from an EMBL/GenBank/DDBJ whole genome shotgun (WGS) entry which is preliminary data.</text>
</comment>
<dbReference type="Proteomes" id="UP001328107">
    <property type="component" value="Unassembled WGS sequence"/>
</dbReference>
<protein>
    <submittedName>
        <fullName evidence="1">Uncharacterized protein</fullName>
    </submittedName>
</protein>
<name>A0AAN4ZRC2_9BILA</name>
<dbReference type="EMBL" id="BTRK01000003">
    <property type="protein sequence ID" value="GMR43408.1"/>
    <property type="molecule type" value="Genomic_DNA"/>
</dbReference>
<evidence type="ECO:0000313" key="2">
    <source>
        <dbReference type="Proteomes" id="UP001328107"/>
    </source>
</evidence>
<accession>A0AAN4ZRC2</accession>
<organism evidence="1 2">
    <name type="scientific">Pristionchus mayeri</name>
    <dbReference type="NCBI Taxonomy" id="1317129"/>
    <lineage>
        <taxon>Eukaryota</taxon>
        <taxon>Metazoa</taxon>
        <taxon>Ecdysozoa</taxon>
        <taxon>Nematoda</taxon>
        <taxon>Chromadorea</taxon>
        <taxon>Rhabditida</taxon>
        <taxon>Rhabditina</taxon>
        <taxon>Diplogasteromorpha</taxon>
        <taxon>Diplogasteroidea</taxon>
        <taxon>Neodiplogasteridae</taxon>
        <taxon>Pristionchus</taxon>
    </lineage>
</organism>
<dbReference type="AlphaFoldDB" id="A0AAN4ZRC2"/>
<evidence type="ECO:0000313" key="1">
    <source>
        <dbReference type="EMBL" id="GMR43408.1"/>
    </source>
</evidence>
<feature type="non-terminal residue" evidence="1">
    <location>
        <position position="1"/>
    </location>
</feature>
<sequence>PSVKIGVELDKSNTKEWTLIFARNGDDPCTFFMGTFNFKCGKDGITDQIVHGVKMSRKQTGSGLSDLEFEMYTYFTDSRSREVAEAFKDNSNKKGSIFLKDSKMNVKSEGIVFFQ</sequence>
<feature type="non-terminal residue" evidence="1">
    <location>
        <position position="115"/>
    </location>
</feature>
<reference evidence="2" key="1">
    <citation type="submission" date="2022-10" db="EMBL/GenBank/DDBJ databases">
        <title>Genome assembly of Pristionchus species.</title>
        <authorList>
            <person name="Yoshida K."/>
            <person name="Sommer R.J."/>
        </authorList>
    </citation>
    <scope>NUCLEOTIDE SEQUENCE [LARGE SCALE GENOMIC DNA]</scope>
    <source>
        <strain evidence="2">RS5460</strain>
    </source>
</reference>